<accession>A0A5B7I9G6</accession>
<dbReference type="Proteomes" id="UP000324222">
    <property type="component" value="Unassembled WGS sequence"/>
</dbReference>
<proteinExistence type="predicted"/>
<evidence type="ECO:0000313" key="1">
    <source>
        <dbReference type="EMBL" id="MPC78519.1"/>
    </source>
</evidence>
<dbReference type="AlphaFoldDB" id="A0A5B7I9G6"/>
<gene>
    <name evidence="1" type="ORF">E2C01_073007</name>
</gene>
<sequence>MDLVSTRITGLIVGQTALEHHFDKMRGKCLVLIDLVPVKGMVTKTQAKSYVYSLMCKGDTRMKSRNFSF</sequence>
<protein>
    <submittedName>
        <fullName evidence="1">Uncharacterized protein</fullName>
    </submittedName>
</protein>
<reference evidence="1 2" key="1">
    <citation type="submission" date="2019-05" db="EMBL/GenBank/DDBJ databases">
        <title>Another draft genome of Portunus trituberculatus and its Hox gene families provides insights of decapod evolution.</title>
        <authorList>
            <person name="Jeong J.-H."/>
            <person name="Song I."/>
            <person name="Kim S."/>
            <person name="Choi T."/>
            <person name="Kim D."/>
            <person name="Ryu S."/>
            <person name="Kim W."/>
        </authorList>
    </citation>
    <scope>NUCLEOTIDE SEQUENCE [LARGE SCALE GENOMIC DNA]</scope>
    <source>
        <tissue evidence="1">Muscle</tissue>
    </source>
</reference>
<keyword evidence="2" id="KW-1185">Reference proteome</keyword>
<evidence type="ECO:0000313" key="2">
    <source>
        <dbReference type="Proteomes" id="UP000324222"/>
    </source>
</evidence>
<dbReference type="EMBL" id="VSRR010048648">
    <property type="protein sequence ID" value="MPC78519.1"/>
    <property type="molecule type" value="Genomic_DNA"/>
</dbReference>
<organism evidence="1 2">
    <name type="scientific">Portunus trituberculatus</name>
    <name type="common">Swimming crab</name>
    <name type="synonym">Neptunus trituberculatus</name>
    <dbReference type="NCBI Taxonomy" id="210409"/>
    <lineage>
        <taxon>Eukaryota</taxon>
        <taxon>Metazoa</taxon>
        <taxon>Ecdysozoa</taxon>
        <taxon>Arthropoda</taxon>
        <taxon>Crustacea</taxon>
        <taxon>Multicrustacea</taxon>
        <taxon>Malacostraca</taxon>
        <taxon>Eumalacostraca</taxon>
        <taxon>Eucarida</taxon>
        <taxon>Decapoda</taxon>
        <taxon>Pleocyemata</taxon>
        <taxon>Brachyura</taxon>
        <taxon>Eubrachyura</taxon>
        <taxon>Portunoidea</taxon>
        <taxon>Portunidae</taxon>
        <taxon>Portuninae</taxon>
        <taxon>Portunus</taxon>
    </lineage>
</organism>
<name>A0A5B7I9G6_PORTR</name>
<comment type="caution">
    <text evidence="1">The sequence shown here is derived from an EMBL/GenBank/DDBJ whole genome shotgun (WGS) entry which is preliminary data.</text>
</comment>